<reference evidence="5 6" key="1">
    <citation type="submission" date="2019-08" db="EMBL/GenBank/DDBJ databases">
        <title>In-depth cultivation of the pig gut microbiome towards novel bacterial diversity and tailored functional studies.</title>
        <authorList>
            <person name="Wylensek D."/>
            <person name="Hitch T.C.A."/>
            <person name="Clavel T."/>
        </authorList>
    </citation>
    <scope>NUCLEOTIDE SEQUENCE [LARGE SCALE GENOMIC DNA]</scope>
    <source>
        <strain evidence="5 6">NM-380-WT-3C1</strain>
    </source>
</reference>
<dbReference type="PANTHER" id="PTHR43320">
    <property type="entry name" value="SUGAR KINASE"/>
    <property type="match status" value="1"/>
</dbReference>
<comment type="caution">
    <text evidence="5">The sequence shown here is derived from an EMBL/GenBank/DDBJ whole genome shotgun (WGS) entry which is preliminary data.</text>
</comment>
<dbReference type="Proteomes" id="UP000460549">
    <property type="component" value="Unassembled WGS sequence"/>
</dbReference>
<dbReference type="PROSITE" id="PS00584">
    <property type="entry name" value="PFKB_KINASES_2"/>
    <property type="match status" value="1"/>
</dbReference>
<evidence type="ECO:0000313" key="5">
    <source>
        <dbReference type="EMBL" id="MSU06229.1"/>
    </source>
</evidence>
<dbReference type="InterPro" id="IPR002173">
    <property type="entry name" value="Carboh/pur_kinase_PfkB_CS"/>
</dbReference>
<dbReference type="InterPro" id="IPR052700">
    <property type="entry name" value="Carb_kinase_PfkB-like"/>
</dbReference>
<dbReference type="InterPro" id="IPR029056">
    <property type="entry name" value="Ribokinase-like"/>
</dbReference>
<dbReference type="InterPro" id="IPR011611">
    <property type="entry name" value="PfkB_dom"/>
</dbReference>
<keyword evidence="3 5" id="KW-0418">Kinase</keyword>
<name>A0A7X2TQ87_9SPIO</name>
<keyword evidence="6" id="KW-1185">Reference proteome</keyword>
<proteinExistence type="inferred from homology"/>
<dbReference type="PANTHER" id="PTHR43320:SF3">
    <property type="entry name" value="CARBOHYDRATE KINASE PFKB DOMAIN-CONTAINING PROTEIN"/>
    <property type="match status" value="1"/>
</dbReference>
<organism evidence="5 6">
    <name type="scientific">Bullifex porci</name>
    <dbReference type="NCBI Taxonomy" id="2606638"/>
    <lineage>
        <taxon>Bacteria</taxon>
        <taxon>Pseudomonadati</taxon>
        <taxon>Spirochaetota</taxon>
        <taxon>Spirochaetia</taxon>
        <taxon>Spirochaetales</taxon>
        <taxon>Spirochaetaceae</taxon>
        <taxon>Bullifex</taxon>
    </lineage>
</organism>
<keyword evidence="2" id="KW-0808">Transferase</keyword>
<evidence type="ECO:0000313" key="6">
    <source>
        <dbReference type="Proteomes" id="UP000460549"/>
    </source>
</evidence>
<dbReference type="GO" id="GO:0016301">
    <property type="term" value="F:kinase activity"/>
    <property type="evidence" value="ECO:0007669"/>
    <property type="project" value="UniProtKB-KW"/>
</dbReference>
<accession>A0A7X2TQ87</accession>
<gene>
    <name evidence="5" type="ORF">FYJ80_05480</name>
</gene>
<dbReference type="CDD" id="cd01168">
    <property type="entry name" value="adenosine_kinase"/>
    <property type="match status" value="1"/>
</dbReference>
<feature type="domain" description="Carbohydrate kinase PfkB" evidence="4">
    <location>
        <begin position="49"/>
        <end position="316"/>
    </location>
</feature>
<dbReference type="AlphaFoldDB" id="A0A7X2TQ87"/>
<dbReference type="Pfam" id="PF00294">
    <property type="entry name" value="PfkB"/>
    <property type="match status" value="1"/>
</dbReference>
<evidence type="ECO:0000256" key="2">
    <source>
        <dbReference type="ARBA" id="ARBA00022679"/>
    </source>
</evidence>
<sequence length="330" mass="36359">MSKIYGIGNPLIDILSNITNDDLNALNLYKGTMHLIDKQRHRELIDYLKSKQLVYSPGGSCPNTMVTLCSLGIPTTLAGGVGKDELANVYRAKLKEIGVKDDLISYDEPTGTSIIMLTDDKERTMNTFLGANKCFDAPNVNLDSVKGSDIFYFTGYMWDTEPQKRAIRKVLAFCKENNIKVAFDIADPFAVGRYRADFLDLITNYCDIVFANSEEARYLFDNYDAYECCKSMGKLANIAIVKNGKKGSYVSDNRVITKIDVQGSATPVDTTGAGDTYAAGFLYGIAKGCDSKTAGMIASFLAGEIISQIGAQFTKEKSSELRSYIEKTYL</sequence>
<comment type="similarity">
    <text evidence="1">Belongs to the carbohydrate kinase PfkB family.</text>
</comment>
<dbReference type="EMBL" id="VUNN01000008">
    <property type="protein sequence ID" value="MSU06229.1"/>
    <property type="molecule type" value="Genomic_DNA"/>
</dbReference>
<protein>
    <submittedName>
        <fullName evidence="5">Adenosine kinase</fullName>
    </submittedName>
</protein>
<evidence type="ECO:0000259" key="4">
    <source>
        <dbReference type="Pfam" id="PF00294"/>
    </source>
</evidence>
<evidence type="ECO:0000256" key="1">
    <source>
        <dbReference type="ARBA" id="ARBA00010688"/>
    </source>
</evidence>
<evidence type="ECO:0000256" key="3">
    <source>
        <dbReference type="ARBA" id="ARBA00022777"/>
    </source>
</evidence>
<dbReference type="SUPFAM" id="SSF53613">
    <property type="entry name" value="Ribokinase-like"/>
    <property type="match status" value="1"/>
</dbReference>
<dbReference type="Gene3D" id="3.40.1190.20">
    <property type="match status" value="1"/>
</dbReference>
<dbReference type="RefSeq" id="WP_154425199.1">
    <property type="nucleotide sequence ID" value="NZ_JAQYGB010000009.1"/>
</dbReference>